<dbReference type="Pfam" id="PF02269">
    <property type="entry name" value="TFIID-18kDa"/>
    <property type="match status" value="1"/>
</dbReference>
<comment type="subcellular location">
    <subcellularLocation>
        <location evidence="1">Nucleus</location>
    </subcellularLocation>
</comment>
<dbReference type="PANTHER" id="PTHR11380:SF5">
    <property type="entry name" value="TRANSCRIPTION INITIATION FACTOR TFIID SUBUNIT 13"/>
    <property type="match status" value="1"/>
</dbReference>
<dbReference type="InterPro" id="IPR003195">
    <property type="entry name" value="TFIID_TAF13"/>
</dbReference>
<accession>A0A6G1HU06</accession>
<dbReference type="GO" id="GO:0046982">
    <property type="term" value="F:protein heterodimerization activity"/>
    <property type="evidence" value="ECO:0007669"/>
    <property type="project" value="InterPro"/>
</dbReference>
<evidence type="ECO:0000256" key="1">
    <source>
        <dbReference type="ARBA" id="ARBA00004123"/>
    </source>
</evidence>
<dbReference type="GO" id="GO:0051123">
    <property type="term" value="P:RNA polymerase II preinitiation complex assembly"/>
    <property type="evidence" value="ECO:0007669"/>
    <property type="project" value="TreeGrafter"/>
</dbReference>
<organism evidence="8 9">
    <name type="scientific">Trichodelitschia bisporula</name>
    <dbReference type="NCBI Taxonomy" id="703511"/>
    <lineage>
        <taxon>Eukaryota</taxon>
        <taxon>Fungi</taxon>
        <taxon>Dikarya</taxon>
        <taxon>Ascomycota</taxon>
        <taxon>Pezizomycotina</taxon>
        <taxon>Dothideomycetes</taxon>
        <taxon>Dothideomycetes incertae sedis</taxon>
        <taxon>Phaeotrichales</taxon>
        <taxon>Phaeotrichaceae</taxon>
        <taxon>Trichodelitschia</taxon>
    </lineage>
</organism>
<dbReference type="PANTHER" id="PTHR11380">
    <property type="entry name" value="TRANSCRIPTION INITIATION FACTOR TFIID/SUPT3-RELATED"/>
    <property type="match status" value="1"/>
</dbReference>
<evidence type="ECO:0000313" key="8">
    <source>
        <dbReference type="EMBL" id="KAF2399215.1"/>
    </source>
</evidence>
<dbReference type="EMBL" id="ML996698">
    <property type="protein sequence ID" value="KAF2399215.1"/>
    <property type="molecule type" value="Genomic_DNA"/>
</dbReference>
<dbReference type="OrthoDB" id="10266074at2759"/>
<evidence type="ECO:0000256" key="7">
    <source>
        <dbReference type="SAM" id="MobiDB-lite"/>
    </source>
</evidence>
<comment type="similarity">
    <text evidence="5">Belongs to the TAF13 family.</text>
</comment>
<dbReference type="InterPro" id="IPR009072">
    <property type="entry name" value="Histone-fold"/>
</dbReference>
<keyword evidence="9" id="KW-1185">Reference proteome</keyword>
<evidence type="ECO:0000256" key="3">
    <source>
        <dbReference type="ARBA" id="ARBA00023163"/>
    </source>
</evidence>
<evidence type="ECO:0000256" key="6">
    <source>
        <dbReference type="ARBA" id="ARBA00040136"/>
    </source>
</evidence>
<dbReference type="CDD" id="cd07978">
    <property type="entry name" value="HFD_TAF13"/>
    <property type="match status" value="1"/>
</dbReference>
<gene>
    <name evidence="8" type="ORF">EJ06DRAFT_583156</name>
</gene>
<proteinExistence type="inferred from homology"/>
<evidence type="ECO:0000313" key="9">
    <source>
        <dbReference type="Proteomes" id="UP000799640"/>
    </source>
</evidence>
<dbReference type="AlphaFoldDB" id="A0A6G1HU06"/>
<evidence type="ECO:0000256" key="5">
    <source>
        <dbReference type="ARBA" id="ARBA00038392"/>
    </source>
</evidence>
<reference evidence="8" key="1">
    <citation type="journal article" date="2020" name="Stud. Mycol.">
        <title>101 Dothideomycetes genomes: a test case for predicting lifestyles and emergence of pathogens.</title>
        <authorList>
            <person name="Haridas S."/>
            <person name="Albert R."/>
            <person name="Binder M."/>
            <person name="Bloem J."/>
            <person name="Labutti K."/>
            <person name="Salamov A."/>
            <person name="Andreopoulos B."/>
            <person name="Baker S."/>
            <person name="Barry K."/>
            <person name="Bills G."/>
            <person name="Bluhm B."/>
            <person name="Cannon C."/>
            <person name="Castanera R."/>
            <person name="Culley D."/>
            <person name="Daum C."/>
            <person name="Ezra D."/>
            <person name="Gonzalez J."/>
            <person name="Henrissat B."/>
            <person name="Kuo A."/>
            <person name="Liang C."/>
            <person name="Lipzen A."/>
            <person name="Lutzoni F."/>
            <person name="Magnuson J."/>
            <person name="Mondo S."/>
            <person name="Nolan M."/>
            <person name="Ohm R."/>
            <person name="Pangilinan J."/>
            <person name="Park H.-J."/>
            <person name="Ramirez L."/>
            <person name="Alfaro M."/>
            <person name="Sun H."/>
            <person name="Tritt A."/>
            <person name="Yoshinaga Y."/>
            <person name="Zwiers L.-H."/>
            <person name="Turgeon B."/>
            <person name="Goodwin S."/>
            <person name="Spatafora J."/>
            <person name="Crous P."/>
            <person name="Grigoriev I."/>
        </authorList>
    </citation>
    <scope>NUCLEOTIDE SEQUENCE</scope>
    <source>
        <strain evidence="8">CBS 262.69</strain>
    </source>
</reference>
<dbReference type="Gene3D" id="1.10.20.10">
    <property type="entry name" value="Histone, subunit A"/>
    <property type="match status" value="1"/>
</dbReference>
<protein>
    <recommendedName>
        <fullName evidence="6">Transcription initiation factor TFIID subunit 13</fullName>
    </recommendedName>
</protein>
<evidence type="ECO:0000256" key="4">
    <source>
        <dbReference type="ARBA" id="ARBA00023242"/>
    </source>
</evidence>
<dbReference type="SUPFAM" id="SSF47113">
    <property type="entry name" value="Histone-fold"/>
    <property type="match status" value="1"/>
</dbReference>
<dbReference type="Proteomes" id="UP000799640">
    <property type="component" value="Unassembled WGS sequence"/>
</dbReference>
<evidence type="ECO:0000256" key="2">
    <source>
        <dbReference type="ARBA" id="ARBA00023015"/>
    </source>
</evidence>
<keyword evidence="3" id="KW-0804">Transcription</keyword>
<keyword evidence="2" id="KW-0805">Transcription regulation</keyword>
<keyword evidence="4" id="KW-0539">Nucleus</keyword>
<name>A0A6G1HU06_9PEZI</name>
<dbReference type="GO" id="GO:0005669">
    <property type="term" value="C:transcription factor TFIID complex"/>
    <property type="evidence" value="ECO:0007669"/>
    <property type="project" value="TreeGrafter"/>
</dbReference>
<sequence length="150" mass="17232">MLTRIDRSGKRKPPTFPYEDLEAMLKAFGDDIKPLAETVRTLDDIVSEFIIETSAEAELRARYAGRAKTKVEDFQFALRKDPKKLGRMTELLSMDRTLKMKRKAFQIDETAIGKGEMTTAKRKRAKKGEEEEEEEEGPVRRSVEDVGFED</sequence>
<feature type="region of interest" description="Disordered" evidence="7">
    <location>
        <begin position="110"/>
        <end position="150"/>
    </location>
</feature>